<proteinExistence type="predicted"/>
<dbReference type="RefSeq" id="XP_028464475.1">
    <property type="nucleotide sequence ID" value="XM_028614466.1"/>
</dbReference>
<dbReference type="Proteomes" id="UP000272025">
    <property type="component" value="Unassembled WGS sequence"/>
</dbReference>
<keyword evidence="2" id="KW-1185">Reference proteome</keyword>
<name>A0A3N2PQ80_SODAK</name>
<dbReference type="GeneID" id="39582944"/>
<evidence type="ECO:0000313" key="1">
    <source>
        <dbReference type="EMBL" id="ROT36669.1"/>
    </source>
</evidence>
<dbReference type="AlphaFoldDB" id="A0A3N2PQ80"/>
<sequence>MGHRVRMAGKEMLVALVVKIQGIAPKASQPSRVQWTEPPSYQAYLGGTSGDSSSWARTWLDSIRGSMGEHGYLVVIRGDNVLRKRWTILKTWSSRAAGSFPAPIPIKLCPDWLGNALKVPGGGLPDAVKLFSRSMYRYFSHFLHGNLVAFVLPACQPALPKHICPPKHIYVVMVFPSLSEASIINNSLTLSLPRSSERQCCPIQPSLLRRIFNAYDIDEARHALRPDRLVTSSSPPITSIGNRSHVTYSLPQSGHPEELLLHGNCLTYTLSVNPALPCPGAIVLPHNVFSWRTFHLLPHTMWSQLHTTPFILRAPVMSCFYLLPITTLSPDMGPHYITFRYVVQPLLGLSFMYRSGPGSALYMYRYFVPPTVPEGPSRFPWNGNSWARKARTQPPRCHYWARRRRVEISKKQGDRDTARGPRSLGTSLWKEKGIPSLTPVSYPTPAMPYYQRYDMLYE</sequence>
<gene>
    <name evidence="1" type="ORF">SODALDRAFT_362493</name>
</gene>
<protein>
    <submittedName>
        <fullName evidence="1">Uncharacterized protein</fullName>
    </submittedName>
</protein>
<accession>A0A3N2PQ80</accession>
<reference evidence="1 2" key="1">
    <citation type="journal article" date="2018" name="Mol. Ecol.">
        <title>The obligate alkalophilic soda-lake fungus Sodiomyces alkalinus has shifted to a protein diet.</title>
        <authorList>
            <person name="Grum-Grzhimaylo A.A."/>
            <person name="Falkoski D.L."/>
            <person name="van den Heuvel J."/>
            <person name="Valero-Jimenez C.A."/>
            <person name="Min B."/>
            <person name="Choi I.G."/>
            <person name="Lipzen A."/>
            <person name="Daum C.G."/>
            <person name="Aanen D.K."/>
            <person name="Tsang A."/>
            <person name="Henrissat B."/>
            <person name="Bilanenko E.N."/>
            <person name="de Vries R.P."/>
            <person name="van Kan J.A.L."/>
            <person name="Grigoriev I.V."/>
            <person name="Debets A.J.M."/>
        </authorList>
    </citation>
    <scope>NUCLEOTIDE SEQUENCE [LARGE SCALE GENOMIC DNA]</scope>
    <source>
        <strain evidence="1 2">F11</strain>
    </source>
</reference>
<organism evidence="1 2">
    <name type="scientific">Sodiomyces alkalinus (strain CBS 110278 / VKM F-3762 / F11)</name>
    <name type="common">Alkaliphilic filamentous fungus</name>
    <dbReference type="NCBI Taxonomy" id="1314773"/>
    <lineage>
        <taxon>Eukaryota</taxon>
        <taxon>Fungi</taxon>
        <taxon>Dikarya</taxon>
        <taxon>Ascomycota</taxon>
        <taxon>Pezizomycotina</taxon>
        <taxon>Sordariomycetes</taxon>
        <taxon>Hypocreomycetidae</taxon>
        <taxon>Glomerellales</taxon>
        <taxon>Plectosphaerellaceae</taxon>
        <taxon>Sodiomyces</taxon>
    </lineage>
</organism>
<evidence type="ECO:0000313" key="2">
    <source>
        <dbReference type="Proteomes" id="UP000272025"/>
    </source>
</evidence>
<dbReference type="EMBL" id="ML119059">
    <property type="protein sequence ID" value="ROT36669.1"/>
    <property type="molecule type" value="Genomic_DNA"/>
</dbReference>